<dbReference type="GO" id="GO:0007005">
    <property type="term" value="P:mitochondrion organization"/>
    <property type="evidence" value="ECO:0007669"/>
    <property type="project" value="TreeGrafter"/>
</dbReference>
<protein>
    <recommendedName>
        <fullName evidence="4">ABC1 atypical kinase-like domain-containing protein</fullName>
    </recommendedName>
</protein>
<dbReference type="InterPro" id="IPR051130">
    <property type="entry name" value="Mito_struct-func_regulator"/>
</dbReference>
<gene>
    <name evidence="5" type="ORF">EMAD1354_LOCUS3135</name>
</gene>
<dbReference type="SUPFAM" id="SSF56112">
    <property type="entry name" value="Protein kinase-like (PK-like)"/>
    <property type="match status" value="1"/>
</dbReference>
<evidence type="ECO:0000256" key="2">
    <source>
        <dbReference type="SAM" id="MobiDB-lite"/>
    </source>
</evidence>
<dbReference type="CDD" id="cd13969">
    <property type="entry name" value="ADCK1-like"/>
    <property type="match status" value="1"/>
</dbReference>
<dbReference type="GO" id="GO:0055088">
    <property type="term" value="P:lipid homeostasis"/>
    <property type="evidence" value="ECO:0007669"/>
    <property type="project" value="TreeGrafter"/>
</dbReference>
<dbReference type="InterPro" id="IPR011009">
    <property type="entry name" value="Kinase-like_dom_sf"/>
</dbReference>
<reference evidence="5" key="1">
    <citation type="submission" date="2021-01" db="EMBL/GenBank/DDBJ databases">
        <authorList>
            <person name="Corre E."/>
            <person name="Pelletier E."/>
            <person name="Niang G."/>
            <person name="Scheremetjew M."/>
            <person name="Finn R."/>
            <person name="Kale V."/>
            <person name="Holt S."/>
            <person name="Cochrane G."/>
            <person name="Meng A."/>
            <person name="Brown T."/>
            <person name="Cohen L."/>
        </authorList>
    </citation>
    <scope>NUCLEOTIDE SEQUENCE</scope>
    <source>
        <strain evidence="5">CCMP3276</strain>
    </source>
</reference>
<evidence type="ECO:0000256" key="1">
    <source>
        <dbReference type="ARBA" id="ARBA00009670"/>
    </source>
</evidence>
<proteinExistence type="inferred from homology"/>
<dbReference type="InterPro" id="IPR004147">
    <property type="entry name" value="ABC1_dom"/>
</dbReference>
<feature type="region of interest" description="Disordered" evidence="2">
    <location>
        <begin position="551"/>
        <end position="574"/>
    </location>
</feature>
<feature type="signal peptide" evidence="3">
    <location>
        <begin position="1"/>
        <end position="26"/>
    </location>
</feature>
<feature type="domain" description="ABC1 atypical kinase-like" evidence="4">
    <location>
        <begin position="125"/>
        <end position="375"/>
    </location>
</feature>
<dbReference type="GO" id="GO:0005743">
    <property type="term" value="C:mitochondrial inner membrane"/>
    <property type="evidence" value="ECO:0007669"/>
    <property type="project" value="TreeGrafter"/>
</dbReference>
<dbReference type="Pfam" id="PF03109">
    <property type="entry name" value="ABC1"/>
    <property type="match status" value="1"/>
</dbReference>
<comment type="similarity">
    <text evidence="1">Belongs to the protein kinase superfamily. ADCK protein kinase family.</text>
</comment>
<dbReference type="PANTHER" id="PTHR43173">
    <property type="entry name" value="ABC1 FAMILY PROTEIN"/>
    <property type="match status" value="1"/>
</dbReference>
<dbReference type="PANTHER" id="PTHR43173:SF19">
    <property type="entry name" value="AARF DOMAIN-CONTAINING PROTEIN KINASE 1"/>
    <property type="match status" value="1"/>
</dbReference>
<dbReference type="AlphaFoldDB" id="A0A7S0XKJ3"/>
<dbReference type="InterPro" id="IPR045307">
    <property type="entry name" value="ADCK1_dom"/>
</dbReference>
<organism evidence="5">
    <name type="scientific">Erythrolobus madagascarensis</name>
    <dbReference type="NCBI Taxonomy" id="708628"/>
    <lineage>
        <taxon>Eukaryota</taxon>
        <taxon>Rhodophyta</taxon>
        <taxon>Bangiophyceae</taxon>
        <taxon>Porphyridiales</taxon>
        <taxon>Porphyridiaceae</taxon>
        <taxon>Erythrolobus</taxon>
    </lineage>
</organism>
<evidence type="ECO:0000313" key="5">
    <source>
        <dbReference type="EMBL" id="CAD8727054.1"/>
    </source>
</evidence>
<accession>A0A7S0XKJ3</accession>
<evidence type="ECO:0000256" key="3">
    <source>
        <dbReference type="SAM" id="SignalP"/>
    </source>
</evidence>
<sequence>MSGVLKSRVMRRSVAVVGIALGGVAAVDSSESGTNGAVKRAAYAFVTAARLGMMYKFASRRGWGDSTGDAQRIYSSNMSNAHETGAGLVRRTCEQNGGVYVKLGQMLAQLDHLLPLAYVEALRPLLDACPQQPWRTVEKVLKSESPLLLEHSDIDRAPVATASLAQVHRARLKNSDDEIAVKVQHDGLARHSHWDVRVIQSLLLIGAKQFELLRNMEWLGDELESSLKDELNFSLEAENCAKCAQNLSQSSTTRDSVLTPKILSEYSSGSVLVMSWEHGVPVDDVAGIRALGLKPRDVSHLLASALAEQIFVHGHVHCDPHAANVLVRQHPNHPHSPQLVVLDHGLYRTLAPELRLGYARLWMAIACGDRDTIYNCAKELGVDGEQNAKMLAMMLTLRPWDIIELDRGEHSVDHAALELVRGSDEMSDEVRKRIHDFIVENHDSMGKVLSSVPRELLLIFKTSDCVRAIERRLGAHWGWLQATARISSQVVADHERLIARERAANTSSSHPWSPARLSSNAGLVLTWTRVSLNRAILELQLALLSLLGTSPAQSSQNASPSLTTTSAPSPSETE</sequence>
<keyword evidence="3" id="KW-0732">Signal</keyword>
<feature type="chain" id="PRO_5030566728" description="ABC1 atypical kinase-like domain-containing protein" evidence="3">
    <location>
        <begin position="27"/>
        <end position="574"/>
    </location>
</feature>
<evidence type="ECO:0000259" key="4">
    <source>
        <dbReference type="Pfam" id="PF03109"/>
    </source>
</evidence>
<dbReference type="EMBL" id="HBFE01004883">
    <property type="protein sequence ID" value="CAD8727054.1"/>
    <property type="molecule type" value="Transcribed_RNA"/>
</dbReference>
<name>A0A7S0XKJ3_9RHOD</name>